<protein>
    <recommendedName>
        <fullName evidence="1">Mercuric resistance operon regulatory protein</fullName>
    </recommendedName>
</protein>
<comment type="function">
    <text evidence="7">Mediates the mercuric-dependent induction of mercury resistance operon. In the absence of mercury MerR represses transcription by binding tightly to the mer operator region; when mercury is present the dimeric complex binds a single ion and becomes a potent transcriptional activator, while remaining bound to the mer site.</text>
</comment>
<dbReference type="Proteomes" id="UP000030832">
    <property type="component" value="Unassembled WGS sequence"/>
</dbReference>
<dbReference type="STRING" id="333138.LQ50_04240"/>
<gene>
    <name evidence="9" type="ORF">LQ50_04240</name>
</gene>
<dbReference type="RefSeq" id="WP_034626372.1">
    <property type="nucleotide sequence ID" value="NZ_JRJU01000003.1"/>
</dbReference>
<dbReference type="InterPro" id="IPR000551">
    <property type="entry name" value="MerR-type_HTH_dom"/>
</dbReference>
<dbReference type="PROSITE" id="PS50937">
    <property type="entry name" value="HTH_MERR_2"/>
    <property type="match status" value="1"/>
</dbReference>
<sequence length="140" mass="15910">MEGLTIGQVAKQADVNIETIRYYERRGLISEPPRNESGYRKFAKEVVKDIQFIKRTQDLGFTLEEIKTLLSASKNDEDFHSEEIYEYATNKVTEIESKIRNLHQMKALLEDLAEKCPGSGVPKNECPIIKNFTEGVNGNG</sequence>
<dbReference type="GO" id="GO:0046689">
    <property type="term" value="P:response to mercury ion"/>
    <property type="evidence" value="ECO:0007669"/>
    <property type="project" value="UniProtKB-KW"/>
</dbReference>
<keyword evidence="2" id="KW-0475">Mercuric resistance</keyword>
<dbReference type="GO" id="GO:0003700">
    <property type="term" value="F:DNA-binding transcription factor activity"/>
    <property type="evidence" value="ECO:0007669"/>
    <property type="project" value="InterPro"/>
</dbReference>
<evidence type="ECO:0000256" key="5">
    <source>
        <dbReference type="ARBA" id="ARBA00023125"/>
    </source>
</evidence>
<dbReference type="PANTHER" id="PTHR30204:SF94">
    <property type="entry name" value="HEAVY METAL-DEPENDENT TRANSCRIPTIONAL REGULATOR HI_0293-RELATED"/>
    <property type="match status" value="1"/>
</dbReference>
<keyword evidence="3" id="KW-0476">Mercury</keyword>
<evidence type="ECO:0000313" key="9">
    <source>
        <dbReference type="EMBL" id="KHF41442.1"/>
    </source>
</evidence>
<name>A0A0B0IKQ0_9BACI</name>
<dbReference type="PROSITE" id="PS00552">
    <property type="entry name" value="HTH_MERR_1"/>
    <property type="match status" value="1"/>
</dbReference>
<dbReference type="SUPFAM" id="SSF46955">
    <property type="entry name" value="Putative DNA-binding domain"/>
    <property type="match status" value="1"/>
</dbReference>
<reference evidence="9 10" key="1">
    <citation type="submission" date="2014-09" db="EMBL/GenBank/DDBJ databases">
        <title>Genome sequencing and annotation of Bacillus Okhensis strain Kh10-101T.</title>
        <authorList>
            <person name="Prakash J.S."/>
        </authorList>
    </citation>
    <scope>NUCLEOTIDE SEQUENCE [LARGE SCALE GENOMIC DNA]</scope>
    <source>
        <strain evidence="10">Kh10-101T</strain>
    </source>
</reference>
<keyword evidence="6" id="KW-0804">Transcription</keyword>
<dbReference type="AlphaFoldDB" id="A0A0B0IKQ0"/>
<dbReference type="GO" id="GO:0003677">
    <property type="term" value="F:DNA binding"/>
    <property type="evidence" value="ECO:0007669"/>
    <property type="project" value="UniProtKB-KW"/>
</dbReference>
<evidence type="ECO:0000256" key="7">
    <source>
        <dbReference type="ARBA" id="ARBA00024874"/>
    </source>
</evidence>
<dbReference type="InterPro" id="IPR011794">
    <property type="entry name" value="MerR"/>
</dbReference>
<dbReference type="PRINTS" id="PR00040">
    <property type="entry name" value="HTHMERR"/>
</dbReference>
<evidence type="ECO:0000256" key="1">
    <source>
        <dbReference type="ARBA" id="ARBA00017146"/>
    </source>
</evidence>
<dbReference type="InterPro" id="IPR009061">
    <property type="entry name" value="DNA-bd_dom_put_sf"/>
</dbReference>
<keyword evidence="10" id="KW-1185">Reference proteome</keyword>
<evidence type="ECO:0000259" key="8">
    <source>
        <dbReference type="PROSITE" id="PS50937"/>
    </source>
</evidence>
<evidence type="ECO:0000313" key="10">
    <source>
        <dbReference type="Proteomes" id="UP000030832"/>
    </source>
</evidence>
<dbReference type="eggNOG" id="COG0789">
    <property type="taxonomic scope" value="Bacteria"/>
</dbReference>
<feature type="domain" description="HTH merR-type" evidence="8">
    <location>
        <begin position="3"/>
        <end position="72"/>
    </location>
</feature>
<evidence type="ECO:0000256" key="2">
    <source>
        <dbReference type="ARBA" id="ARBA00022466"/>
    </source>
</evidence>
<comment type="caution">
    <text evidence="9">The sequence shown here is derived from an EMBL/GenBank/DDBJ whole genome shotgun (WGS) entry which is preliminary data.</text>
</comment>
<accession>A0A0B0IKQ0</accession>
<evidence type="ECO:0000256" key="4">
    <source>
        <dbReference type="ARBA" id="ARBA00023015"/>
    </source>
</evidence>
<keyword evidence="4" id="KW-0805">Transcription regulation</keyword>
<dbReference type="EMBL" id="JRJU01000003">
    <property type="protein sequence ID" value="KHF41442.1"/>
    <property type="molecule type" value="Genomic_DNA"/>
</dbReference>
<evidence type="ECO:0000256" key="3">
    <source>
        <dbReference type="ARBA" id="ARBA00022914"/>
    </source>
</evidence>
<dbReference type="Gene3D" id="1.10.1660.10">
    <property type="match status" value="1"/>
</dbReference>
<dbReference type="InterPro" id="IPR047057">
    <property type="entry name" value="MerR_fam"/>
</dbReference>
<dbReference type="CDD" id="cd04783">
    <property type="entry name" value="HTH_MerR1"/>
    <property type="match status" value="1"/>
</dbReference>
<evidence type="ECO:0000256" key="6">
    <source>
        <dbReference type="ARBA" id="ARBA00023163"/>
    </source>
</evidence>
<dbReference type="Pfam" id="PF13411">
    <property type="entry name" value="MerR_1"/>
    <property type="match status" value="1"/>
</dbReference>
<proteinExistence type="predicted"/>
<dbReference type="GO" id="GO:0045340">
    <property type="term" value="F:mercury ion binding"/>
    <property type="evidence" value="ECO:0007669"/>
    <property type="project" value="InterPro"/>
</dbReference>
<dbReference type="SMART" id="SM00422">
    <property type="entry name" value="HTH_MERR"/>
    <property type="match status" value="1"/>
</dbReference>
<dbReference type="PANTHER" id="PTHR30204">
    <property type="entry name" value="REDOX-CYCLING DRUG-SENSING TRANSCRIPTIONAL ACTIVATOR SOXR"/>
    <property type="match status" value="1"/>
</dbReference>
<dbReference type="OrthoDB" id="9791488at2"/>
<keyword evidence="5" id="KW-0238">DNA-binding</keyword>
<organism evidence="9 10">
    <name type="scientific">Halalkalibacter okhensis</name>
    <dbReference type="NCBI Taxonomy" id="333138"/>
    <lineage>
        <taxon>Bacteria</taxon>
        <taxon>Bacillati</taxon>
        <taxon>Bacillota</taxon>
        <taxon>Bacilli</taxon>
        <taxon>Bacillales</taxon>
        <taxon>Bacillaceae</taxon>
        <taxon>Halalkalibacter</taxon>
    </lineage>
</organism>